<keyword evidence="3" id="KW-1185">Reference proteome</keyword>
<dbReference type="Gene3D" id="3.50.50.60">
    <property type="entry name" value="FAD/NAD(P)-binding domain"/>
    <property type="match status" value="1"/>
</dbReference>
<dbReference type="SUPFAM" id="SSF51905">
    <property type="entry name" value="FAD/NAD(P)-binding domain"/>
    <property type="match status" value="1"/>
</dbReference>
<organism evidence="2 3">
    <name type="scientific">Pedobacter yulinensis</name>
    <dbReference type="NCBI Taxonomy" id="2126353"/>
    <lineage>
        <taxon>Bacteria</taxon>
        <taxon>Pseudomonadati</taxon>
        <taxon>Bacteroidota</taxon>
        <taxon>Sphingobacteriia</taxon>
        <taxon>Sphingobacteriales</taxon>
        <taxon>Sphingobacteriaceae</taxon>
        <taxon>Pedobacter</taxon>
    </lineage>
</organism>
<feature type="domain" description="FAD-binding" evidence="1">
    <location>
        <begin position="5"/>
        <end position="332"/>
    </location>
</feature>
<reference evidence="2 3" key="1">
    <citation type="submission" date="2018-03" db="EMBL/GenBank/DDBJ databases">
        <authorList>
            <person name="Keele B.F."/>
        </authorList>
    </citation>
    <scope>NUCLEOTIDE SEQUENCE [LARGE SCALE GENOMIC DNA]</scope>
    <source>
        <strain evidence="2 3">YL28-9</strain>
    </source>
</reference>
<dbReference type="RefSeq" id="WP_107213194.1">
    <property type="nucleotide sequence ID" value="NZ_KZ686268.1"/>
</dbReference>
<protein>
    <recommendedName>
        <fullName evidence="1">FAD-binding domain-containing protein</fullName>
    </recommendedName>
</protein>
<dbReference type="InterPro" id="IPR036188">
    <property type="entry name" value="FAD/NAD-bd_sf"/>
</dbReference>
<evidence type="ECO:0000313" key="3">
    <source>
        <dbReference type="Proteomes" id="UP000240912"/>
    </source>
</evidence>
<dbReference type="InterPro" id="IPR002938">
    <property type="entry name" value="FAD-bd"/>
</dbReference>
<name>A0A2T3HR63_9SPHI</name>
<dbReference type="PANTHER" id="PTHR46865">
    <property type="entry name" value="OXIDOREDUCTASE-RELATED"/>
    <property type="match status" value="1"/>
</dbReference>
<comment type="caution">
    <text evidence="2">The sequence shown here is derived from an EMBL/GenBank/DDBJ whole genome shotgun (WGS) entry which is preliminary data.</text>
</comment>
<dbReference type="AlphaFoldDB" id="A0A2T3HR63"/>
<accession>A0A2T3HR63</accession>
<dbReference type="OrthoDB" id="9766816at2"/>
<dbReference type="PRINTS" id="PR00420">
    <property type="entry name" value="RNGMNOXGNASE"/>
</dbReference>
<dbReference type="InterPro" id="IPR051704">
    <property type="entry name" value="FAD_aromatic-hydroxylase"/>
</dbReference>
<dbReference type="PANTHER" id="PTHR46865:SF2">
    <property type="entry name" value="MONOOXYGENASE"/>
    <property type="match status" value="1"/>
</dbReference>
<evidence type="ECO:0000313" key="2">
    <source>
        <dbReference type="EMBL" id="PST84944.1"/>
    </source>
</evidence>
<dbReference type="EMBL" id="PYLS01000001">
    <property type="protein sequence ID" value="PST84944.1"/>
    <property type="molecule type" value="Genomic_DNA"/>
</dbReference>
<proteinExistence type="predicted"/>
<dbReference type="GO" id="GO:0071949">
    <property type="term" value="F:FAD binding"/>
    <property type="evidence" value="ECO:0007669"/>
    <property type="project" value="InterPro"/>
</dbReference>
<dbReference type="Proteomes" id="UP000240912">
    <property type="component" value="Unassembled WGS sequence"/>
</dbReference>
<gene>
    <name evidence="2" type="ORF">C7T94_02145</name>
</gene>
<dbReference type="Pfam" id="PF01494">
    <property type="entry name" value="FAD_binding_3"/>
    <property type="match status" value="1"/>
</dbReference>
<sequence>MKKRILVSGGGIAGLTAARLLYNQGHDVTVIDRAKQFNKSGFLVSLKSFGVEIMDELGLTKALRKESTPSEFMDWMNANGTMIRSISYKKVNQNTSQSILITRGALHNVLYDNIKSDIPVLFDTTIEDLQQQAQKVNIRLSNGTLIEADLVIVSEGLRSSTRTKYFPGSQLEDFNLLYMGGRLSTRHAYRLGTIRTYLDIRKMLSIYPVSKEEVALQCYIHSVDDISKIHAEAPQLLKDSFKDYNTEVQDLIRRFLEGGLMFADKMGMVHTPNLVHGNVVLLGDAGYCPTALSGMGASLSIYGAKVLSHFLAQLPDGLNEALQRYNSLMQPIISKFQGNARNNARSFIPDNEADLKRFTALFGSATEDEVSRMMTDQLVLTENQLKFLPIHSNET</sequence>
<evidence type="ECO:0000259" key="1">
    <source>
        <dbReference type="Pfam" id="PF01494"/>
    </source>
</evidence>